<accession>A0A6P5YPD1</accession>
<feature type="compositionally biased region" description="Basic and acidic residues" evidence="1">
    <location>
        <begin position="1"/>
        <end position="14"/>
    </location>
</feature>
<evidence type="ECO:0000256" key="1">
    <source>
        <dbReference type="SAM" id="MobiDB-lite"/>
    </source>
</evidence>
<evidence type="ECO:0000313" key="3">
    <source>
        <dbReference type="Proteomes" id="UP000515121"/>
    </source>
</evidence>
<protein>
    <submittedName>
        <fullName evidence="4">Uncharacterized protein LOC111293719 isoform X2</fullName>
    </submittedName>
</protein>
<keyword evidence="3" id="KW-1185">Reference proteome</keyword>
<dbReference type="GeneID" id="111293719"/>
<gene>
    <name evidence="4" type="primary">LOC111293719</name>
</gene>
<dbReference type="PANTHER" id="PTHR33373">
    <property type="entry name" value="OS07G0479600 PROTEIN"/>
    <property type="match status" value="1"/>
</dbReference>
<evidence type="ECO:0000313" key="4">
    <source>
        <dbReference type="RefSeq" id="XP_022742339.1"/>
    </source>
</evidence>
<dbReference type="AlphaFoldDB" id="A0A6P5YPD1"/>
<dbReference type="PANTHER" id="PTHR33373:SF23">
    <property type="entry name" value="DUF4050 DOMAIN-CONTAINING PROTEIN"/>
    <property type="match status" value="1"/>
</dbReference>
<reference evidence="4" key="1">
    <citation type="submission" date="2025-08" db="UniProtKB">
        <authorList>
            <consortium name="RefSeq"/>
        </authorList>
    </citation>
    <scope>IDENTIFICATION</scope>
    <source>
        <tissue evidence="4">Fruit stalk</tissue>
    </source>
</reference>
<evidence type="ECO:0000259" key="2">
    <source>
        <dbReference type="Pfam" id="PF13259"/>
    </source>
</evidence>
<feature type="compositionally biased region" description="Basic and acidic residues" evidence="1">
    <location>
        <begin position="22"/>
        <end position="31"/>
    </location>
</feature>
<feature type="domain" description="Gag1-like clamp" evidence="2">
    <location>
        <begin position="21"/>
        <end position="68"/>
    </location>
</feature>
<sequence length="86" mass="10270">METNGSDHHPHENHLSTGLNNDNKDQSTEKEVFVNHAEITWLEIRRQWVGDQTQKSKRMPQEPIMRNHQDASGNINIHLQMRWWIF</sequence>
<organism evidence="3 4">
    <name type="scientific">Durio zibethinus</name>
    <name type="common">Durian</name>
    <dbReference type="NCBI Taxonomy" id="66656"/>
    <lineage>
        <taxon>Eukaryota</taxon>
        <taxon>Viridiplantae</taxon>
        <taxon>Streptophyta</taxon>
        <taxon>Embryophyta</taxon>
        <taxon>Tracheophyta</taxon>
        <taxon>Spermatophyta</taxon>
        <taxon>Magnoliopsida</taxon>
        <taxon>eudicotyledons</taxon>
        <taxon>Gunneridae</taxon>
        <taxon>Pentapetalae</taxon>
        <taxon>rosids</taxon>
        <taxon>malvids</taxon>
        <taxon>Malvales</taxon>
        <taxon>Malvaceae</taxon>
        <taxon>Helicteroideae</taxon>
        <taxon>Durio</taxon>
    </lineage>
</organism>
<name>A0A6P5YPD1_DURZI</name>
<feature type="region of interest" description="Disordered" evidence="1">
    <location>
        <begin position="1"/>
        <end position="31"/>
    </location>
</feature>
<dbReference type="Proteomes" id="UP000515121">
    <property type="component" value="Unplaced"/>
</dbReference>
<dbReference type="Pfam" id="PF13259">
    <property type="entry name" value="clamp_Gag1-like"/>
    <property type="match status" value="1"/>
</dbReference>
<dbReference type="RefSeq" id="XP_022742339.1">
    <property type="nucleotide sequence ID" value="XM_022886604.1"/>
</dbReference>
<dbReference type="InterPro" id="IPR025124">
    <property type="entry name" value="Gag1-like_clamp"/>
</dbReference>
<proteinExistence type="predicted"/>